<dbReference type="EMBL" id="MSFL01000025">
    <property type="protein sequence ID" value="PWY73005.1"/>
    <property type="molecule type" value="Genomic_DNA"/>
</dbReference>
<feature type="compositionally biased region" description="Low complexity" evidence="1">
    <location>
        <begin position="102"/>
        <end position="111"/>
    </location>
</feature>
<reference evidence="2 3" key="1">
    <citation type="submission" date="2016-12" db="EMBL/GenBank/DDBJ databases">
        <title>The genomes of Aspergillus section Nigri reveals drivers in fungal speciation.</title>
        <authorList>
            <consortium name="DOE Joint Genome Institute"/>
            <person name="Vesth T.C."/>
            <person name="Nybo J."/>
            <person name="Theobald S."/>
            <person name="Brandl J."/>
            <person name="Frisvad J.C."/>
            <person name="Nielsen K.F."/>
            <person name="Lyhne E.K."/>
            <person name="Kogle M.E."/>
            <person name="Kuo A."/>
            <person name="Riley R."/>
            <person name="Clum A."/>
            <person name="Nolan M."/>
            <person name="Lipzen A."/>
            <person name="Salamov A."/>
            <person name="Henrissat B."/>
            <person name="Wiebenga A."/>
            <person name="De Vries R.P."/>
            <person name="Grigoriev I.V."/>
            <person name="Mortensen U.H."/>
            <person name="Andersen M.R."/>
            <person name="Baker S.E."/>
        </authorList>
    </citation>
    <scope>NUCLEOTIDE SEQUENCE [LARGE SCALE GENOMIC DNA]</scope>
    <source>
        <strain evidence="2 3">CBS 117.55</strain>
    </source>
</reference>
<protein>
    <submittedName>
        <fullName evidence="2">Uncharacterized protein</fullName>
    </submittedName>
</protein>
<gene>
    <name evidence="2" type="ORF">BO70DRAFT_114229</name>
</gene>
<dbReference type="RefSeq" id="XP_025396659.1">
    <property type="nucleotide sequence ID" value="XM_025537904.1"/>
</dbReference>
<dbReference type="AlphaFoldDB" id="A0A317VGG3"/>
<evidence type="ECO:0000313" key="2">
    <source>
        <dbReference type="EMBL" id="PWY73005.1"/>
    </source>
</evidence>
<keyword evidence="3" id="KW-1185">Reference proteome</keyword>
<name>A0A317VGG3_9EURO</name>
<dbReference type="GeneID" id="37060141"/>
<comment type="caution">
    <text evidence="2">The sequence shown here is derived from an EMBL/GenBank/DDBJ whole genome shotgun (WGS) entry which is preliminary data.</text>
</comment>
<dbReference type="Proteomes" id="UP000247233">
    <property type="component" value="Unassembled WGS sequence"/>
</dbReference>
<organism evidence="2 3">
    <name type="scientific">Aspergillus heteromorphus CBS 117.55</name>
    <dbReference type="NCBI Taxonomy" id="1448321"/>
    <lineage>
        <taxon>Eukaryota</taxon>
        <taxon>Fungi</taxon>
        <taxon>Dikarya</taxon>
        <taxon>Ascomycota</taxon>
        <taxon>Pezizomycotina</taxon>
        <taxon>Eurotiomycetes</taxon>
        <taxon>Eurotiomycetidae</taxon>
        <taxon>Eurotiales</taxon>
        <taxon>Aspergillaceae</taxon>
        <taxon>Aspergillus</taxon>
        <taxon>Aspergillus subgen. Circumdati</taxon>
    </lineage>
</organism>
<evidence type="ECO:0000313" key="3">
    <source>
        <dbReference type="Proteomes" id="UP000247233"/>
    </source>
</evidence>
<sequence length="163" mass="17993">MSYPFFSIRPPIPVPSPSDPRLVVLLSEAAREINLHPLLSRVAFPVVSSRGPCVPGACLMARGPHATCHPAFELLCWLARQCLVYPPCLARDAPSSRDTRRNASSACRRNSGGQHVHRRVSRWDRFLGKDPSSRLGRVIVAVPKPLLCVRPFQPLMLNEGSVP</sequence>
<proteinExistence type="predicted"/>
<feature type="region of interest" description="Disordered" evidence="1">
    <location>
        <begin position="93"/>
        <end position="113"/>
    </location>
</feature>
<dbReference type="VEuPathDB" id="FungiDB:BO70DRAFT_114229"/>
<evidence type="ECO:0000256" key="1">
    <source>
        <dbReference type="SAM" id="MobiDB-lite"/>
    </source>
</evidence>
<accession>A0A317VGG3</accession>